<dbReference type="Proteomes" id="UP001215549">
    <property type="component" value="Chromosome"/>
</dbReference>
<reference evidence="2 3" key="1">
    <citation type="submission" date="2021-01" db="EMBL/GenBank/DDBJ databases">
        <title>Biogeographic distribution of Paracoccus.</title>
        <authorList>
            <person name="Hollensteiner J."/>
            <person name="Leineberger J."/>
            <person name="Brinkhoff T."/>
            <person name="Daniel R."/>
        </authorList>
    </citation>
    <scope>NUCLEOTIDE SEQUENCE [LARGE SCALE GENOMIC DNA]</scope>
    <source>
        <strain evidence="2 3">DSM 18447</strain>
    </source>
</reference>
<keyword evidence="1" id="KW-0472">Membrane</keyword>
<gene>
    <name evidence="2" type="ORF">JHX88_07565</name>
</gene>
<keyword evidence="1" id="KW-0812">Transmembrane</keyword>
<sequence>MTIDINQANEGVRSFIRGGIAGVLALNSGAMIALLTQLSDLAEKTGSDALRCSFRLWIMGDVFGALCWMFASLAASAHVREMKTQERIWTPVGYLSFLASLTFFAFGAWQLADSTLPN</sequence>
<evidence type="ECO:0000313" key="2">
    <source>
        <dbReference type="EMBL" id="WCR04566.1"/>
    </source>
</evidence>
<feature type="transmembrane region" description="Helical" evidence="1">
    <location>
        <begin position="15"/>
        <end position="36"/>
    </location>
</feature>
<name>A0ABY7SFD3_9RHOB</name>
<evidence type="ECO:0000256" key="1">
    <source>
        <dbReference type="SAM" id="Phobius"/>
    </source>
</evidence>
<protein>
    <submittedName>
        <fullName evidence="2">Uncharacterized protein</fullName>
    </submittedName>
</protein>
<keyword evidence="1" id="KW-1133">Transmembrane helix</keyword>
<dbReference type="RefSeq" id="WP_076525966.1">
    <property type="nucleotide sequence ID" value="NZ_CP067140.1"/>
</dbReference>
<proteinExistence type="predicted"/>
<keyword evidence="3" id="KW-1185">Reference proteome</keyword>
<dbReference type="EMBL" id="CP067140">
    <property type="protein sequence ID" value="WCR04566.1"/>
    <property type="molecule type" value="Genomic_DNA"/>
</dbReference>
<accession>A0ABY7SFD3</accession>
<feature type="transmembrane region" description="Helical" evidence="1">
    <location>
        <begin position="91"/>
        <end position="112"/>
    </location>
</feature>
<feature type="transmembrane region" description="Helical" evidence="1">
    <location>
        <begin position="56"/>
        <end position="79"/>
    </location>
</feature>
<evidence type="ECO:0000313" key="3">
    <source>
        <dbReference type="Proteomes" id="UP001215549"/>
    </source>
</evidence>
<organism evidence="2 3">
    <name type="scientific">Paracoccus saliphilus</name>
    <dbReference type="NCBI Taxonomy" id="405559"/>
    <lineage>
        <taxon>Bacteria</taxon>
        <taxon>Pseudomonadati</taxon>
        <taxon>Pseudomonadota</taxon>
        <taxon>Alphaproteobacteria</taxon>
        <taxon>Rhodobacterales</taxon>
        <taxon>Paracoccaceae</taxon>
        <taxon>Paracoccus</taxon>
    </lineage>
</organism>